<protein>
    <recommendedName>
        <fullName evidence="6">WD repeat protein</fullName>
    </recommendedName>
</protein>
<dbReference type="InterPro" id="IPR036322">
    <property type="entry name" value="WD40_repeat_dom_sf"/>
</dbReference>
<name>A0ABP0ASC7_9PEZI</name>
<dbReference type="InterPro" id="IPR001680">
    <property type="entry name" value="WD40_rpt"/>
</dbReference>
<dbReference type="Proteomes" id="UP001642482">
    <property type="component" value="Unassembled WGS sequence"/>
</dbReference>
<dbReference type="InterPro" id="IPR015943">
    <property type="entry name" value="WD40/YVTN_repeat-like_dom_sf"/>
</dbReference>
<dbReference type="PANTHER" id="PTHR43991">
    <property type="entry name" value="WD REPEAT PROTEIN (AFU_ORTHOLOGUE AFUA_8G05640)-RELATED"/>
    <property type="match status" value="1"/>
</dbReference>
<dbReference type="PANTHER" id="PTHR43991:SF12">
    <property type="entry name" value="WD REPEAT PROTEIN (AFU_ORTHOLOGUE AFUA_8G05640)"/>
    <property type="match status" value="1"/>
</dbReference>
<sequence>MPQNTENHFRFKKMKVKPVPYLPHFQLRHLLAAPSKSRVLYADVRGVVRQHNSATGKTDIALQFPSELRRVHISTIAAGEGLLVAGGLDGDYGITRIEPIHGGGVVYDRHHSQAFKKVHVGISNHIQVYRNRNGGGPVASLASNDSHVRVMDLTTQKIISDVEFSYPVNCTAVSPDGRLRVVVGDNKEAVVMAAEPERGLWNWQSPSHLKSACTPDILHTLGWHRDYGFACAWADDGYTLATGNQDRALNIWDIRKTSDISGARTPIATLRTIMAGVRSLHFSPAGSGKRVLVAAEEADVINIIDAQMYRKRQAFDVFGELGGVSFTDDGQDLFALCADPTRGGILHLERAGLISNAVDFDETADKNRPGYSNYDWPVPQSKPNFKQRNRDMQRLLRKAAMSDMELF</sequence>
<organism evidence="4 5">
    <name type="scientific">Sporothrix eucalyptigena</name>
    <dbReference type="NCBI Taxonomy" id="1812306"/>
    <lineage>
        <taxon>Eukaryota</taxon>
        <taxon>Fungi</taxon>
        <taxon>Dikarya</taxon>
        <taxon>Ascomycota</taxon>
        <taxon>Pezizomycotina</taxon>
        <taxon>Sordariomycetes</taxon>
        <taxon>Sordariomycetidae</taxon>
        <taxon>Ophiostomatales</taxon>
        <taxon>Ophiostomataceae</taxon>
        <taxon>Sporothrix</taxon>
    </lineage>
</organism>
<evidence type="ECO:0000256" key="2">
    <source>
        <dbReference type="ARBA" id="ARBA00022737"/>
    </source>
</evidence>
<dbReference type="PROSITE" id="PS00678">
    <property type="entry name" value="WD_REPEATS_1"/>
    <property type="match status" value="1"/>
</dbReference>
<dbReference type="EMBL" id="CAWUHD010000004">
    <property type="protein sequence ID" value="CAK7210146.1"/>
    <property type="molecule type" value="Genomic_DNA"/>
</dbReference>
<evidence type="ECO:0000313" key="5">
    <source>
        <dbReference type="Proteomes" id="UP001642482"/>
    </source>
</evidence>
<dbReference type="InterPro" id="IPR019775">
    <property type="entry name" value="WD40_repeat_CS"/>
</dbReference>
<evidence type="ECO:0000313" key="4">
    <source>
        <dbReference type="EMBL" id="CAK7210146.1"/>
    </source>
</evidence>
<keyword evidence="2" id="KW-0677">Repeat</keyword>
<accession>A0ABP0ASC7</accession>
<gene>
    <name evidence="4" type="ORF">SEUCBS140593_000730</name>
</gene>
<evidence type="ECO:0000256" key="1">
    <source>
        <dbReference type="ARBA" id="ARBA00022574"/>
    </source>
</evidence>
<dbReference type="PROSITE" id="PS50082">
    <property type="entry name" value="WD_REPEATS_2"/>
    <property type="match status" value="1"/>
</dbReference>
<keyword evidence="5" id="KW-1185">Reference proteome</keyword>
<feature type="repeat" description="WD" evidence="3">
    <location>
        <begin position="221"/>
        <end position="262"/>
    </location>
</feature>
<reference evidence="4 5" key="1">
    <citation type="submission" date="2024-01" db="EMBL/GenBank/DDBJ databases">
        <authorList>
            <person name="Allen C."/>
            <person name="Tagirdzhanova G."/>
        </authorList>
    </citation>
    <scope>NUCLEOTIDE SEQUENCE [LARGE SCALE GENOMIC DNA]</scope>
</reference>
<dbReference type="Gene3D" id="2.130.10.10">
    <property type="entry name" value="YVTN repeat-like/Quinoprotein amine dehydrogenase"/>
    <property type="match status" value="1"/>
</dbReference>
<evidence type="ECO:0000256" key="3">
    <source>
        <dbReference type="PROSITE-ProRule" id="PRU00221"/>
    </source>
</evidence>
<dbReference type="SUPFAM" id="SSF50978">
    <property type="entry name" value="WD40 repeat-like"/>
    <property type="match status" value="1"/>
</dbReference>
<dbReference type="SMART" id="SM00320">
    <property type="entry name" value="WD40"/>
    <property type="match status" value="3"/>
</dbReference>
<evidence type="ECO:0008006" key="6">
    <source>
        <dbReference type="Google" id="ProtNLM"/>
    </source>
</evidence>
<comment type="caution">
    <text evidence="4">The sequence shown here is derived from an EMBL/GenBank/DDBJ whole genome shotgun (WGS) entry which is preliminary data.</text>
</comment>
<dbReference type="PROSITE" id="PS50294">
    <property type="entry name" value="WD_REPEATS_REGION"/>
    <property type="match status" value="1"/>
</dbReference>
<proteinExistence type="predicted"/>
<keyword evidence="1 3" id="KW-0853">WD repeat</keyword>